<dbReference type="OrthoDB" id="45365at2759"/>
<dbReference type="Proteomes" id="UP000825935">
    <property type="component" value="Chromosome 27"/>
</dbReference>
<name>A0A8T2RGV0_CERRI</name>
<dbReference type="GO" id="GO:0034976">
    <property type="term" value="P:response to endoplasmic reticulum stress"/>
    <property type="evidence" value="ECO:0007669"/>
    <property type="project" value="InterPro"/>
</dbReference>
<reference evidence="2 3" key="1">
    <citation type="submission" date="2021-08" db="EMBL/GenBank/DDBJ databases">
        <title>WGS assembly of Ceratopteris richardii.</title>
        <authorList>
            <person name="Marchant D.B."/>
            <person name="Chen G."/>
            <person name="Jenkins J."/>
            <person name="Shu S."/>
            <person name="Leebens-Mack J."/>
            <person name="Grimwood J."/>
            <person name="Schmutz J."/>
            <person name="Soltis P."/>
            <person name="Soltis D."/>
            <person name="Chen Z.-H."/>
        </authorList>
    </citation>
    <scope>NUCLEOTIDE SEQUENCE [LARGE SCALE GENOMIC DNA]</scope>
    <source>
        <strain evidence="2">Whitten #5841</strain>
        <tissue evidence="2">Leaf</tissue>
    </source>
</reference>
<evidence type="ECO:0000313" key="2">
    <source>
        <dbReference type="EMBL" id="KAH7294783.1"/>
    </source>
</evidence>
<organism evidence="2 3">
    <name type="scientific">Ceratopteris richardii</name>
    <name type="common">Triangle waterfern</name>
    <dbReference type="NCBI Taxonomy" id="49495"/>
    <lineage>
        <taxon>Eukaryota</taxon>
        <taxon>Viridiplantae</taxon>
        <taxon>Streptophyta</taxon>
        <taxon>Embryophyta</taxon>
        <taxon>Tracheophyta</taxon>
        <taxon>Polypodiopsida</taxon>
        <taxon>Polypodiidae</taxon>
        <taxon>Polypodiales</taxon>
        <taxon>Pteridineae</taxon>
        <taxon>Pteridaceae</taxon>
        <taxon>Parkerioideae</taxon>
        <taxon>Ceratopteris</taxon>
    </lineage>
</organism>
<dbReference type="PANTHER" id="PTHR46034:SF7">
    <property type="entry name" value="INFLUENZA VIRUS NS1A-BINDING PROTEIN"/>
    <property type="match status" value="1"/>
</dbReference>
<evidence type="ECO:0000313" key="3">
    <source>
        <dbReference type="Proteomes" id="UP000825935"/>
    </source>
</evidence>
<feature type="domain" description="DCD" evidence="1">
    <location>
        <begin position="1"/>
        <end position="104"/>
    </location>
</feature>
<dbReference type="Pfam" id="PF10539">
    <property type="entry name" value="Dev_Cell_Death"/>
    <property type="match status" value="1"/>
</dbReference>
<protein>
    <recommendedName>
        <fullName evidence="1">DCD domain-containing protein</fullName>
    </recommendedName>
</protein>
<accession>A0A8T2RGV0</accession>
<dbReference type="PROSITE" id="PS51222">
    <property type="entry name" value="DCD"/>
    <property type="match status" value="1"/>
</dbReference>
<proteinExistence type="predicted"/>
<sequence>MNNSLIISFFACPRLQASHIIYVKNVRPGMPLFFFNYIDKKLHGISEADSYGEMNINPYTWTDGKQKTRFSARVLCLDLIISDITLDHCLRCNEVLFTCRHAYG</sequence>
<gene>
    <name evidence="2" type="ORF">KP509_27G018600</name>
</gene>
<keyword evidence="3" id="KW-1185">Reference proteome</keyword>
<dbReference type="AlphaFoldDB" id="A0A8T2RGV0"/>
<dbReference type="InterPro" id="IPR044832">
    <property type="entry name" value="NRP-like"/>
</dbReference>
<dbReference type="SMART" id="SM00767">
    <property type="entry name" value="DCD"/>
    <property type="match status" value="1"/>
</dbReference>
<dbReference type="EMBL" id="CM035432">
    <property type="protein sequence ID" value="KAH7294783.1"/>
    <property type="molecule type" value="Genomic_DNA"/>
</dbReference>
<evidence type="ECO:0000259" key="1">
    <source>
        <dbReference type="PROSITE" id="PS51222"/>
    </source>
</evidence>
<comment type="caution">
    <text evidence="2">The sequence shown here is derived from an EMBL/GenBank/DDBJ whole genome shotgun (WGS) entry which is preliminary data.</text>
</comment>
<dbReference type="InterPro" id="IPR013989">
    <property type="entry name" value="Dev_and_cell_death_domain"/>
</dbReference>
<dbReference type="PANTHER" id="PTHR46034">
    <property type="match status" value="1"/>
</dbReference>